<accession>F7T271</accession>
<dbReference type="AlphaFoldDB" id="F7T271"/>
<dbReference type="RefSeq" id="WP_006393043.1">
    <property type="nucleotide sequence ID" value="NZ_GL982453.1"/>
</dbReference>
<dbReference type="PATRIC" id="fig|1003200.3.peg.3015"/>
<name>F7T271_9BURK</name>
<dbReference type="InterPro" id="IPR000873">
    <property type="entry name" value="AMP-dep_synth/lig_dom"/>
</dbReference>
<dbReference type="Proteomes" id="UP000004853">
    <property type="component" value="Unassembled WGS sequence"/>
</dbReference>
<dbReference type="InterPro" id="IPR020845">
    <property type="entry name" value="AMP-binding_CS"/>
</dbReference>
<dbReference type="PANTHER" id="PTHR43767:SF12">
    <property type="entry name" value="AMP-DEPENDENT SYNTHETASE AND LIGASE"/>
    <property type="match status" value="1"/>
</dbReference>
<dbReference type="SUPFAM" id="SSF56801">
    <property type="entry name" value="Acetyl-CoA synthetase-like"/>
    <property type="match status" value="1"/>
</dbReference>
<sequence>MSHAEPLTRIHQLLARQAGRQPDAICLYEEGGGILTYAQLWRRAQAAADWLAAAGVEPGHRVMMVGENCAAMIATLFGCGLVGAWPVGVNARLSARELAAIGAHAQPEVTLYTSGISPAAAAHAEAAGAQPADAAAWGPGVHARHADSPTQPETGDQAAEVATVIYTSGTTGAPKGVMVPHRGLLHFAGVSAASRRLTPQDIGYAALPLSHIFGIATVLMATLHAGASLVLRSRFDPADAFKALAHPGVSILQGVPTMFNRMLAAAPPRGELRAPALRYLYTGGAALDPTLKRDAERYFGVAMHHGYGITEYAGSMFITDIDAPPTDCSAGYAVDGVQLRIGGPDADTPQPGERGDILIRGPGVMLGYYRDPAQTAQALLPGGWLDTGDIGYLDDRGALYIAGRSKDLIIRSGFNVYPIEVEAVINAFPGVRLSAVVGRPTEDHNEEVIAFVEPLAGARLDTHLLMLHLRAQLAPYKRPAQIHCIDTIPTTVSGKILKQPLKRKAGVGAAPLFRSATGSFHKET</sequence>
<reference evidence="3 4" key="1">
    <citation type="submission" date="2011-06" db="EMBL/GenBank/DDBJ databases">
        <authorList>
            <person name="Bador J."/>
            <person name="Amoureux L."/>
            <person name="Neuwirth C."/>
        </authorList>
    </citation>
    <scope>NUCLEOTIDE SEQUENCE [LARGE SCALE GENOMIC DNA]</scope>
    <source>
        <strain evidence="3 4">AXX-A</strain>
    </source>
</reference>
<dbReference type="Gene3D" id="3.40.50.12780">
    <property type="entry name" value="N-terminal domain of ligase-like"/>
    <property type="match status" value="1"/>
</dbReference>
<feature type="domain" description="AMP-dependent synthetase/ligase" evidence="1">
    <location>
        <begin position="15"/>
        <end position="369"/>
    </location>
</feature>
<feature type="domain" description="AMP-binding enzyme C-terminal" evidence="2">
    <location>
        <begin position="420"/>
        <end position="495"/>
    </location>
</feature>
<dbReference type="HOGENOM" id="CLU_000022_59_0_4"/>
<evidence type="ECO:0000259" key="2">
    <source>
        <dbReference type="Pfam" id="PF13193"/>
    </source>
</evidence>
<comment type="caution">
    <text evidence="3">The sequence shown here is derived from an EMBL/GenBank/DDBJ whole genome shotgun (WGS) entry which is preliminary data.</text>
</comment>
<protein>
    <submittedName>
        <fullName evidence="3">AMP-binding enzyme family protein 2</fullName>
    </submittedName>
</protein>
<evidence type="ECO:0000259" key="1">
    <source>
        <dbReference type="Pfam" id="PF00501"/>
    </source>
</evidence>
<evidence type="ECO:0000313" key="4">
    <source>
        <dbReference type="Proteomes" id="UP000004853"/>
    </source>
</evidence>
<dbReference type="PROSITE" id="PS00455">
    <property type="entry name" value="AMP_BINDING"/>
    <property type="match status" value="1"/>
</dbReference>
<dbReference type="Pfam" id="PF00501">
    <property type="entry name" value="AMP-binding"/>
    <property type="match status" value="1"/>
</dbReference>
<dbReference type="InterPro" id="IPR025110">
    <property type="entry name" value="AMP-bd_C"/>
</dbReference>
<dbReference type="EMBL" id="AFRQ01000056">
    <property type="protein sequence ID" value="EGP45522.1"/>
    <property type="molecule type" value="Genomic_DNA"/>
</dbReference>
<evidence type="ECO:0000313" key="3">
    <source>
        <dbReference type="EMBL" id="EGP45522.1"/>
    </source>
</evidence>
<proteinExistence type="predicted"/>
<dbReference type="PANTHER" id="PTHR43767">
    <property type="entry name" value="LONG-CHAIN-FATTY-ACID--COA LIGASE"/>
    <property type="match status" value="1"/>
</dbReference>
<dbReference type="eggNOG" id="COG0318">
    <property type="taxonomic scope" value="Bacteria"/>
</dbReference>
<dbReference type="Pfam" id="PF13193">
    <property type="entry name" value="AMP-binding_C"/>
    <property type="match status" value="1"/>
</dbReference>
<gene>
    <name evidence="3" type="ORF">AXXA_15167</name>
</gene>
<dbReference type="GO" id="GO:0016877">
    <property type="term" value="F:ligase activity, forming carbon-sulfur bonds"/>
    <property type="evidence" value="ECO:0007669"/>
    <property type="project" value="UniProtKB-ARBA"/>
</dbReference>
<dbReference type="InterPro" id="IPR042099">
    <property type="entry name" value="ANL_N_sf"/>
</dbReference>
<dbReference type="Gene3D" id="3.30.300.30">
    <property type="match status" value="1"/>
</dbReference>
<organism evidence="3 4">
    <name type="scientific">Achromobacter insuavis AXX-A</name>
    <dbReference type="NCBI Taxonomy" id="1003200"/>
    <lineage>
        <taxon>Bacteria</taxon>
        <taxon>Pseudomonadati</taxon>
        <taxon>Pseudomonadota</taxon>
        <taxon>Betaproteobacteria</taxon>
        <taxon>Burkholderiales</taxon>
        <taxon>Alcaligenaceae</taxon>
        <taxon>Achromobacter</taxon>
    </lineage>
</organism>
<dbReference type="InterPro" id="IPR045851">
    <property type="entry name" value="AMP-bd_C_sf"/>
</dbReference>
<dbReference type="InterPro" id="IPR050237">
    <property type="entry name" value="ATP-dep_AMP-bd_enzyme"/>
</dbReference>